<dbReference type="Pfam" id="PF04314">
    <property type="entry name" value="PCuAC"/>
    <property type="match status" value="1"/>
</dbReference>
<dbReference type="SUPFAM" id="SSF110087">
    <property type="entry name" value="DR1885-like metal-binding protein"/>
    <property type="match status" value="1"/>
</dbReference>
<keyword evidence="2" id="KW-0732">Signal</keyword>
<gene>
    <name evidence="3" type="ORF">Wenmar_01116</name>
</gene>
<comment type="caution">
    <text evidence="3">The sequence shown here is derived from an EMBL/GenBank/DDBJ whole genome shotgun (WGS) entry which is preliminary data.</text>
</comment>
<feature type="compositionally biased region" description="Low complexity" evidence="1">
    <location>
        <begin position="162"/>
        <end position="172"/>
    </location>
</feature>
<dbReference type="STRING" id="1123501.Wenmar_01116"/>
<dbReference type="InterPro" id="IPR007410">
    <property type="entry name" value="LpqE-like"/>
</dbReference>
<feature type="chain" id="PRO_5002230317" description="Copper chaperone PCu(A)C" evidence="2">
    <location>
        <begin position="22"/>
        <end position="172"/>
    </location>
</feature>
<dbReference type="Gene3D" id="2.60.40.1890">
    <property type="entry name" value="PCu(A)C copper chaperone"/>
    <property type="match status" value="1"/>
</dbReference>
<dbReference type="EMBL" id="AONG01000006">
    <property type="protein sequence ID" value="KIQ70159.1"/>
    <property type="molecule type" value="Genomic_DNA"/>
</dbReference>
<dbReference type="PANTHER" id="PTHR36302:SF1">
    <property type="entry name" value="COPPER CHAPERONE PCU(A)C"/>
    <property type="match status" value="1"/>
</dbReference>
<evidence type="ECO:0000256" key="1">
    <source>
        <dbReference type="SAM" id="MobiDB-lite"/>
    </source>
</evidence>
<dbReference type="RefSeq" id="WP_018302896.1">
    <property type="nucleotide sequence ID" value="NZ_KB902288.1"/>
</dbReference>
<dbReference type="PANTHER" id="PTHR36302">
    <property type="entry name" value="BLR7088 PROTEIN"/>
    <property type="match status" value="1"/>
</dbReference>
<dbReference type="InterPro" id="IPR036182">
    <property type="entry name" value="PCuAC_sf"/>
</dbReference>
<evidence type="ECO:0008006" key="5">
    <source>
        <dbReference type="Google" id="ProtNLM"/>
    </source>
</evidence>
<evidence type="ECO:0000313" key="3">
    <source>
        <dbReference type="EMBL" id="KIQ70159.1"/>
    </source>
</evidence>
<sequence>MVRTFSLAALAAAAFALPAAAEIEIHDPIAVVAYPGAPTGAAYLTIHNHGGPDDRLLSARADIAQRTELHATETAADGTMAMVEQSDGLPLPTDGEVVFRPGGLHVMMLGLSAGEEVALTLVFETAGEVAVTVPFGTRKEAMDLHGTPMEGMDHGAMDHGAADGAADAADGD</sequence>
<evidence type="ECO:0000313" key="4">
    <source>
        <dbReference type="Proteomes" id="UP000035100"/>
    </source>
</evidence>
<organism evidence="3 4">
    <name type="scientific">Wenxinia marina DSM 24838</name>
    <dbReference type="NCBI Taxonomy" id="1123501"/>
    <lineage>
        <taxon>Bacteria</taxon>
        <taxon>Pseudomonadati</taxon>
        <taxon>Pseudomonadota</taxon>
        <taxon>Alphaproteobacteria</taxon>
        <taxon>Rhodobacterales</taxon>
        <taxon>Roseobacteraceae</taxon>
        <taxon>Wenxinia</taxon>
    </lineage>
</organism>
<dbReference type="Proteomes" id="UP000035100">
    <property type="component" value="Unassembled WGS sequence"/>
</dbReference>
<reference evidence="3 4" key="1">
    <citation type="submission" date="2013-01" db="EMBL/GenBank/DDBJ databases">
        <authorList>
            <person name="Fiebig A."/>
            <person name="Goeker M."/>
            <person name="Klenk H.-P.P."/>
        </authorList>
    </citation>
    <scope>NUCLEOTIDE SEQUENCE [LARGE SCALE GENOMIC DNA]</scope>
    <source>
        <strain evidence="3 4">DSM 24838</strain>
    </source>
</reference>
<dbReference type="OrthoDB" id="9796962at2"/>
<dbReference type="InterPro" id="IPR058248">
    <property type="entry name" value="Lxx211020-like"/>
</dbReference>
<proteinExistence type="predicted"/>
<feature type="region of interest" description="Disordered" evidence="1">
    <location>
        <begin position="153"/>
        <end position="172"/>
    </location>
</feature>
<name>A0A0D0Q6X2_9RHOB</name>
<protein>
    <recommendedName>
        <fullName evidence="5">Copper chaperone PCu(A)C</fullName>
    </recommendedName>
</protein>
<feature type="signal peptide" evidence="2">
    <location>
        <begin position="1"/>
        <end position="21"/>
    </location>
</feature>
<dbReference type="eggNOG" id="COG2847">
    <property type="taxonomic scope" value="Bacteria"/>
</dbReference>
<evidence type="ECO:0000256" key="2">
    <source>
        <dbReference type="SAM" id="SignalP"/>
    </source>
</evidence>
<accession>A0A0D0Q6X2</accession>
<dbReference type="AlphaFoldDB" id="A0A0D0Q6X2"/>
<keyword evidence="4" id="KW-1185">Reference proteome</keyword>